<dbReference type="VEuPathDB" id="FungiDB:F4678DRAFT_425551"/>
<dbReference type="SUPFAM" id="SSF103247">
    <property type="entry name" value="TT1751-like"/>
    <property type="match status" value="1"/>
</dbReference>
<evidence type="ECO:0008006" key="3">
    <source>
        <dbReference type="Google" id="ProtNLM"/>
    </source>
</evidence>
<accession>A0A9W8NL80</accession>
<protein>
    <recommendedName>
        <fullName evidence="3">DUF302 domain-containing protein</fullName>
    </recommendedName>
</protein>
<dbReference type="Gene3D" id="3.30.310.70">
    <property type="entry name" value="TT1751-like domain"/>
    <property type="match status" value="1"/>
</dbReference>
<dbReference type="Proteomes" id="UP001148614">
    <property type="component" value="Unassembled WGS sequence"/>
</dbReference>
<organism evidence="1 2">
    <name type="scientific">Xylaria arbuscula</name>
    <dbReference type="NCBI Taxonomy" id="114810"/>
    <lineage>
        <taxon>Eukaryota</taxon>
        <taxon>Fungi</taxon>
        <taxon>Dikarya</taxon>
        <taxon>Ascomycota</taxon>
        <taxon>Pezizomycotina</taxon>
        <taxon>Sordariomycetes</taxon>
        <taxon>Xylariomycetidae</taxon>
        <taxon>Xylariales</taxon>
        <taxon>Xylariaceae</taxon>
        <taxon>Xylaria</taxon>
    </lineage>
</organism>
<name>A0A9W8NL80_9PEZI</name>
<proteinExistence type="predicted"/>
<comment type="caution">
    <text evidence="1">The sequence shown here is derived from an EMBL/GenBank/DDBJ whole genome shotgun (WGS) entry which is preliminary data.</text>
</comment>
<keyword evidence="2" id="KW-1185">Reference proteome</keyword>
<dbReference type="AlphaFoldDB" id="A0A9W8NL80"/>
<dbReference type="EMBL" id="JANPWZ010000176">
    <property type="protein sequence ID" value="KAJ3578736.1"/>
    <property type="molecule type" value="Genomic_DNA"/>
</dbReference>
<sequence length="158" mass="17048">MVETISITSSLSFEDSQKAFEAVIPPLDLSFQTYVANGDLPGAKAALEALPPLNNFFLPPRSFTGILTAIGASGTAVQYEIGNPLTAITMAQHELDIGIHTPRRILLRVEGDKVVFKYNLIAPLVAKYNNAEVNDTATKLDAKIQATLRKIATYDLSG</sequence>
<evidence type="ECO:0000313" key="1">
    <source>
        <dbReference type="EMBL" id="KAJ3578736.1"/>
    </source>
</evidence>
<reference evidence="1" key="1">
    <citation type="submission" date="2022-07" db="EMBL/GenBank/DDBJ databases">
        <title>Genome Sequence of Xylaria arbuscula.</title>
        <authorList>
            <person name="Buettner E."/>
        </authorList>
    </citation>
    <scope>NUCLEOTIDE SEQUENCE</scope>
    <source>
        <strain evidence="1">VT107</strain>
    </source>
</reference>
<dbReference type="InterPro" id="IPR035923">
    <property type="entry name" value="TT1751-like_sf"/>
</dbReference>
<gene>
    <name evidence="1" type="ORF">NPX13_g1835</name>
</gene>
<evidence type="ECO:0000313" key="2">
    <source>
        <dbReference type="Proteomes" id="UP001148614"/>
    </source>
</evidence>